<dbReference type="Proteomes" id="UP000609726">
    <property type="component" value="Unassembled WGS sequence"/>
</dbReference>
<evidence type="ECO:0000313" key="3">
    <source>
        <dbReference type="EMBL" id="NHZ88751.1"/>
    </source>
</evidence>
<dbReference type="Gene3D" id="2.120.10.30">
    <property type="entry name" value="TolB, C-terminal domain"/>
    <property type="match status" value="4"/>
</dbReference>
<feature type="region of interest" description="Disordered" evidence="1">
    <location>
        <begin position="24"/>
        <end position="52"/>
    </location>
</feature>
<keyword evidence="2" id="KW-0732">Signal</keyword>
<evidence type="ECO:0000256" key="1">
    <source>
        <dbReference type="SAM" id="MobiDB-lite"/>
    </source>
</evidence>
<dbReference type="PANTHER" id="PTHR13833:SF71">
    <property type="entry name" value="NHL DOMAIN-CONTAINING PROTEIN"/>
    <property type="match status" value="1"/>
</dbReference>
<feature type="chain" id="PRO_5046049834" evidence="2">
    <location>
        <begin position="23"/>
        <end position="621"/>
    </location>
</feature>
<dbReference type="EMBL" id="WHJH01000005">
    <property type="protein sequence ID" value="NHZ88751.1"/>
    <property type="molecule type" value="Genomic_DNA"/>
</dbReference>
<name>A0ABX0NPN1_9BURK</name>
<keyword evidence="4" id="KW-1185">Reference proteome</keyword>
<accession>A0ABX0NPN1</accession>
<sequence>MTVRTFQLRRMTLQMGAAALLAACGGGGDGDSTPTPTPAPTPPGPPPAPAPVPELTLIAGEHGNTGRADGVGADARFSRIYDADIDSKGTIYVSEPKSLGSGADYYYGYAVRSVERNGTVRTMYLNPFDDRLDAIHNYDGPRLSVDARDQVYCTVLSQTVLLGKDGTATPLPFARGGGRMLTSAAGIGYRITPHQIVRIEADGKETALAGCEQYAVPNAGEVSSPQRPCATEGPGLGVSIEWIRVDTVTLDPAGNLYFADETRIRKVTPQGMVSTVAGVDWTPVRDSARDGKGDAARFANPASMVYHDGQLLVIDNFALRRVSLDGVVTTSAITLPEARTLLADREGTMYVVFNQHISVLGADGKLTLFAGKPNLSETAVDGTGAAARLRGPHGLAVTPSGTLYAIERPLLRHENIGAFPASGIHLRKIAPDGSVTTLFRAGGIASGIAADKAGNIYISTVASYLEATPSGQEIVMLNPQGEWSAYVGTTGGGIGRGAIFQAPYILGFDKVGDLYVQDAHKVVRRVTPERHVIPVTSGVPPDVGAAFDDAGNRYVTDAAANTVTRITPAGVSTIVAGKAGPALAIPGAAPVTLDNPRNIVRIGANSYALISGNAIVKLSLP</sequence>
<proteinExistence type="predicted"/>
<comment type="caution">
    <text evidence="3">The sequence shown here is derived from an EMBL/GenBank/DDBJ whole genome shotgun (WGS) entry which is preliminary data.</text>
</comment>
<feature type="compositionally biased region" description="Pro residues" evidence="1">
    <location>
        <begin position="35"/>
        <end position="52"/>
    </location>
</feature>
<feature type="signal peptide" evidence="2">
    <location>
        <begin position="1"/>
        <end position="22"/>
    </location>
</feature>
<dbReference type="InterPro" id="IPR011042">
    <property type="entry name" value="6-blade_b-propeller_TolB-like"/>
</dbReference>
<gene>
    <name evidence="3" type="ORF">F2P45_06890</name>
</gene>
<dbReference type="PANTHER" id="PTHR13833">
    <property type="match status" value="1"/>
</dbReference>
<dbReference type="RefSeq" id="WP_187367150.1">
    <property type="nucleotide sequence ID" value="NZ_WHJH01000005.1"/>
</dbReference>
<dbReference type="PROSITE" id="PS51257">
    <property type="entry name" value="PROKAR_LIPOPROTEIN"/>
    <property type="match status" value="1"/>
</dbReference>
<evidence type="ECO:0000313" key="4">
    <source>
        <dbReference type="Proteomes" id="UP000609726"/>
    </source>
</evidence>
<organism evidence="3 4">
    <name type="scientific">Massilia mucilaginosa</name>
    <dbReference type="NCBI Taxonomy" id="2609282"/>
    <lineage>
        <taxon>Bacteria</taxon>
        <taxon>Pseudomonadati</taxon>
        <taxon>Pseudomonadota</taxon>
        <taxon>Betaproteobacteria</taxon>
        <taxon>Burkholderiales</taxon>
        <taxon>Oxalobacteraceae</taxon>
        <taxon>Telluria group</taxon>
        <taxon>Massilia</taxon>
    </lineage>
</organism>
<reference evidence="3 4" key="1">
    <citation type="submission" date="2019-10" db="EMBL/GenBank/DDBJ databases">
        <title>Taxonomy of Antarctic Massilia spp.: description of Massilia rubra sp. nov., Massilia aquatica sp. nov., Massilia mucilaginosa sp. nov., Massilia frigida sp. nov. isolated from streams, lakes and regoliths.</title>
        <authorList>
            <person name="Holochova P."/>
            <person name="Sedlacek I."/>
            <person name="Kralova S."/>
            <person name="Maslanova I."/>
            <person name="Busse H.-J."/>
            <person name="Stankova E."/>
            <person name="Vrbovska V."/>
            <person name="Kovarovic V."/>
            <person name="Bartak M."/>
            <person name="Svec P."/>
            <person name="Pantucek R."/>
        </authorList>
    </citation>
    <scope>NUCLEOTIDE SEQUENCE [LARGE SCALE GENOMIC DNA]</scope>
    <source>
        <strain evidence="3 4">CCM 8733</strain>
    </source>
</reference>
<protein>
    <submittedName>
        <fullName evidence="3">Uncharacterized protein</fullName>
    </submittedName>
</protein>
<evidence type="ECO:0000256" key="2">
    <source>
        <dbReference type="SAM" id="SignalP"/>
    </source>
</evidence>
<dbReference type="SUPFAM" id="SSF101898">
    <property type="entry name" value="NHL repeat"/>
    <property type="match status" value="1"/>
</dbReference>